<dbReference type="FunFam" id="2.30.30.380:FF:000001">
    <property type="entry name" value="Protein transport protein SEC23"/>
    <property type="match status" value="1"/>
</dbReference>
<keyword evidence="4 10" id="KW-0256">Endoplasmic reticulum</keyword>
<dbReference type="Pfam" id="PF04811">
    <property type="entry name" value="Sec23_trunk"/>
    <property type="match status" value="1"/>
</dbReference>
<keyword evidence="10" id="KW-0963">Cytoplasm</keyword>
<protein>
    <recommendedName>
        <fullName evidence="10">Protein transport protein SEC23</fullName>
    </recommendedName>
</protein>
<name>A0A177ATQ7_9BILA</name>
<dbReference type="SUPFAM" id="SSF81995">
    <property type="entry name" value="beta-sandwich domain of Sec23/24"/>
    <property type="match status" value="1"/>
</dbReference>
<dbReference type="GO" id="GO:0005096">
    <property type="term" value="F:GTPase activator activity"/>
    <property type="evidence" value="ECO:0007669"/>
    <property type="project" value="TreeGrafter"/>
</dbReference>
<evidence type="ECO:0000313" key="14">
    <source>
        <dbReference type="Proteomes" id="UP000078046"/>
    </source>
</evidence>
<evidence type="ECO:0000256" key="3">
    <source>
        <dbReference type="ARBA" id="ARBA00022723"/>
    </source>
</evidence>
<dbReference type="SUPFAM" id="SSF53300">
    <property type="entry name" value="vWA-like"/>
    <property type="match status" value="1"/>
</dbReference>
<comment type="function">
    <text evidence="10">Component of the coat protein complex II (COPII) which promotes the formation of transport vesicles from the endoplasmic reticulum (ER). The coat has two main functions, the physical deformation of the endoplasmic reticulum membrane into vesicles and the selection of cargo molecules.</text>
</comment>
<keyword evidence="9 10" id="KW-0968">Cytoplasmic vesicle</keyword>
<proteinExistence type="inferred from homology"/>
<evidence type="ECO:0000259" key="11">
    <source>
        <dbReference type="Pfam" id="PF04810"/>
    </source>
</evidence>
<keyword evidence="5 10" id="KW-0862">Zinc</keyword>
<dbReference type="GO" id="GO:0070971">
    <property type="term" value="C:endoplasmic reticulum exit site"/>
    <property type="evidence" value="ECO:0007669"/>
    <property type="project" value="TreeGrafter"/>
</dbReference>
<dbReference type="GO" id="GO:0030127">
    <property type="term" value="C:COPII vesicle coat"/>
    <property type="evidence" value="ECO:0007669"/>
    <property type="project" value="InterPro"/>
</dbReference>
<evidence type="ECO:0000256" key="10">
    <source>
        <dbReference type="RuleBase" id="RU365030"/>
    </source>
</evidence>
<dbReference type="EMBL" id="LWCA01001551">
    <property type="protein sequence ID" value="OAF64892.1"/>
    <property type="molecule type" value="Genomic_DNA"/>
</dbReference>
<dbReference type="PANTHER" id="PTHR11141">
    <property type="entry name" value="PROTEIN TRANSPORT PROTEIN SEC23"/>
    <property type="match status" value="1"/>
</dbReference>
<evidence type="ECO:0000313" key="13">
    <source>
        <dbReference type="EMBL" id="OAF64892.1"/>
    </source>
</evidence>
<dbReference type="GO" id="GO:0008270">
    <property type="term" value="F:zinc ion binding"/>
    <property type="evidence" value="ECO:0007669"/>
    <property type="project" value="InterPro"/>
</dbReference>
<dbReference type="OrthoDB" id="10256289at2759"/>
<dbReference type="InterPro" id="IPR037364">
    <property type="entry name" value="Sec23"/>
</dbReference>
<keyword evidence="2 10" id="KW-0813">Transport</keyword>
<organism evidence="13 14">
    <name type="scientific">Intoshia linei</name>
    <dbReference type="NCBI Taxonomy" id="1819745"/>
    <lineage>
        <taxon>Eukaryota</taxon>
        <taxon>Metazoa</taxon>
        <taxon>Spiralia</taxon>
        <taxon>Lophotrochozoa</taxon>
        <taxon>Mesozoa</taxon>
        <taxon>Orthonectida</taxon>
        <taxon>Rhopaluridae</taxon>
        <taxon>Intoshia</taxon>
    </lineage>
</organism>
<evidence type="ECO:0000256" key="8">
    <source>
        <dbReference type="ARBA" id="ARBA00023136"/>
    </source>
</evidence>
<evidence type="ECO:0000256" key="7">
    <source>
        <dbReference type="ARBA" id="ARBA00022927"/>
    </source>
</evidence>
<evidence type="ECO:0000256" key="9">
    <source>
        <dbReference type="ARBA" id="ARBA00023329"/>
    </source>
</evidence>
<evidence type="ECO:0000256" key="5">
    <source>
        <dbReference type="ARBA" id="ARBA00022833"/>
    </source>
</evidence>
<feature type="domain" description="Zinc finger Sec23/Sec24-type" evidence="11">
    <location>
        <begin position="61"/>
        <end position="97"/>
    </location>
</feature>
<dbReference type="GO" id="GO:0090110">
    <property type="term" value="P:COPII-coated vesicle cargo loading"/>
    <property type="evidence" value="ECO:0007669"/>
    <property type="project" value="TreeGrafter"/>
</dbReference>
<dbReference type="InterPro" id="IPR036174">
    <property type="entry name" value="Znf_Sec23_Sec24_sf"/>
</dbReference>
<dbReference type="PANTHER" id="PTHR11141:SF0">
    <property type="entry name" value="PROTEIN TRANSPORT PROTEIN SEC23"/>
    <property type="match status" value="1"/>
</dbReference>
<keyword evidence="6 10" id="KW-0931">ER-Golgi transport</keyword>
<keyword evidence="7 10" id="KW-0653">Protein transport</keyword>
<evidence type="ECO:0000256" key="6">
    <source>
        <dbReference type="ARBA" id="ARBA00022892"/>
    </source>
</evidence>
<dbReference type="InterPro" id="IPR006896">
    <property type="entry name" value="Sec23/24_trunk_dom"/>
</dbReference>
<evidence type="ECO:0000256" key="2">
    <source>
        <dbReference type="ARBA" id="ARBA00022448"/>
    </source>
</evidence>
<dbReference type="InterPro" id="IPR036465">
    <property type="entry name" value="vWFA_dom_sf"/>
</dbReference>
<comment type="subcellular location">
    <subcellularLocation>
        <location evidence="10">Cytoplasmic vesicle</location>
        <location evidence="10">COPII-coated vesicle membrane</location>
        <topology evidence="10">Peripheral membrane protein</topology>
        <orientation evidence="10">Cytoplasmic side</orientation>
    </subcellularLocation>
    <subcellularLocation>
        <location evidence="10">Endoplasmic reticulum membrane</location>
        <topology evidence="10">Peripheral membrane protein</topology>
        <orientation evidence="10">Cytoplasmic side</orientation>
    </subcellularLocation>
</comment>
<keyword evidence="14" id="KW-1185">Reference proteome</keyword>
<keyword evidence="3 10" id="KW-0479">Metal-binding</keyword>
<dbReference type="Gene3D" id="2.30.30.380">
    <property type="entry name" value="Zn-finger domain of Sec23/24"/>
    <property type="match status" value="1"/>
</dbReference>
<gene>
    <name evidence="13" type="ORF">A3Q56_07394</name>
</gene>
<reference evidence="13 14" key="1">
    <citation type="submission" date="2016-04" db="EMBL/GenBank/DDBJ databases">
        <title>The genome of Intoshia linei affirms orthonectids as highly simplified spiralians.</title>
        <authorList>
            <person name="Mikhailov K.V."/>
            <person name="Slusarev G.S."/>
            <person name="Nikitin M.A."/>
            <person name="Logacheva M.D."/>
            <person name="Penin A."/>
            <person name="Aleoshin V."/>
            <person name="Panchin Y.V."/>
        </authorList>
    </citation>
    <scope>NUCLEOTIDE SEQUENCE [LARGE SCALE GENOMIC DNA]</scope>
    <source>
        <strain evidence="13">Intl2013</strain>
        <tissue evidence="13">Whole animal</tissue>
    </source>
</reference>
<feature type="domain" description="Sec23/Sec24 trunk" evidence="12">
    <location>
        <begin position="128"/>
        <end position="367"/>
    </location>
</feature>
<comment type="similarity">
    <text evidence="1 10">Belongs to the SEC23/SEC24 family. SEC23 subfamily.</text>
</comment>
<sequence length="367" mass="42233">MSSYEEIINNTAERDGFRMSWNCWASNKLDMFSCVIPLGCMYTPLKELNLPLLQYEKISCCQINCKAVLNPFCIVDFRSKAWQCNLCSNRNDFPPHYSDISEQNLPSEMHESYSTIEYTTTNSPLCYPILYFLIDTCLVEEEMTSLKKSIVKIIQSLPDEWHVGLITFSRYVYVHDLSEMNFSKCYAFKPNKEYSSKKLSSLLEFGQHTKFNENNRHSQNSYIPYNRFVQPLGVCRDSFIQKINEIIIDEWPVKTGFRQLRSIGSALSIALSFLESTMPNTPVRVMLFNGGPCSYGNGNIVSELLKEPIRKHNDIVKDNAHYLHKALKYYDNLANKASNNGHTIDIYTASLDQTGLYEMRSLTSKTG</sequence>
<accession>A0A177ATQ7</accession>
<keyword evidence="8 10" id="KW-0472">Membrane</keyword>
<evidence type="ECO:0000256" key="4">
    <source>
        <dbReference type="ARBA" id="ARBA00022824"/>
    </source>
</evidence>
<dbReference type="InterPro" id="IPR006895">
    <property type="entry name" value="Znf_Sec23_Sec24"/>
</dbReference>
<dbReference type="GO" id="GO:0005789">
    <property type="term" value="C:endoplasmic reticulum membrane"/>
    <property type="evidence" value="ECO:0007669"/>
    <property type="project" value="UniProtKB-SubCell"/>
</dbReference>
<dbReference type="SUPFAM" id="SSF82919">
    <property type="entry name" value="Zn-finger domain of Sec23/24"/>
    <property type="match status" value="1"/>
</dbReference>
<comment type="caution">
    <text evidence="13">The sequence shown here is derived from an EMBL/GenBank/DDBJ whole genome shotgun (WGS) entry which is preliminary data.</text>
</comment>
<dbReference type="Gene3D" id="3.40.50.410">
    <property type="entry name" value="von Willebrand factor, type A domain"/>
    <property type="match status" value="1"/>
</dbReference>
<dbReference type="GO" id="GO:0006886">
    <property type="term" value="P:intracellular protein transport"/>
    <property type="evidence" value="ECO:0007669"/>
    <property type="project" value="InterPro"/>
</dbReference>
<dbReference type="Pfam" id="PF04810">
    <property type="entry name" value="zf-Sec23_Sec24"/>
    <property type="match status" value="1"/>
</dbReference>
<dbReference type="Proteomes" id="UP000078046">
    <property type="component" value="Unassembled WGS sequence"/>
</dbReference>
<evidence type="ECO:0000259" key="12">
    <source>
        <dbReference type="Pfam" id="PF04811"/>
    </source>
</evidence>
<evidence type="ECO:0000256" key="1">
    <source>
        <dbReference type="ARBA" id="ARBA00009210"/>
    </source>
</evidence>
<dbReference type="AlphaFoldDB" id="A0A177ATQ7"/>